<proteinExistence type="predicted"/>
<reference evidence="1" key="1">
    <citation type="submission" date="2022-07" db="EMBL/GenBank/DDBJ databases">
        <title>Complete Genome Sequence of the Radioresistant Bacterium Deinococcus aetherius ST0316, Isolated from the Air Dust collected in Lower Stratosphere above Japan.</title>
        <authorList>
            <person name="Satoh K."/>
            <person name="Hagiwara K."/>
            <person name="Katsumata K."/>
            <person name="Kubo A."/>
            <person name="Yokobori S."/>
            <person name="Yamagishi A."/>
            <person name="Oono Y."/>
            <person name="Narumi I."/>
        </authorList>
    </citation>
    <scope>NUCLEOTIDE SEQUENCE</scope>
    <source>
        <strain evidence="1">ST0316</strain>
    </source>
</reference>
<accession>A0ABN6RJ11</accession>
<name>A0ABN6RJ11_9DEIO</name>
<dbReference type="Proteomes" id="UP001064971">
    <property type="component" value="Chromosome"/>
</dbReference>
<organism evidence="1 2">
    <name type="scientific">Deinococcus aetherius</name>
    <dbReference type="NCBI Taxonomy" id="200252"/>
    <lineage>
        <taxon>Bacteria</taxon>
        <taxon>Thermotogati</taxon>
        <taxon>Deinococcota</taxon>
        <taxon>Deinococci</taxon>
        <taxon>Deinococcales</taxon>
        <taxon>Deinococcaceae</taxon>
        <taxon>Deinococcus</taxon>
    </lineage>
</organism>
<protein>
    <submittedName>
        <fullName evidence="1">Uncharacterized protein</fullName>
    </submittedName>
</protein>
<dbReference type="RefSeq" id="WP_264774708.1">
    <property type="nucleotide sequence ID" value="NZ_AP026560.1"/>
</dbReference>
<sequence length="115" mass="12521">MALTTLLLACSPQLAGSEKQSPAEGYKHLNAWAYIRERPDGHGLSSIYEGELGEAAILTYLRNRMEKADEALKAMTAAGADSAEVRRLEARKASAQRTLDLMVSAGRLERSSVTR</sequence>
<keyword evidence="2" id="KW-1185">Reference proteome</keyword>
<evidence type="ECO:0000313" key="1">
    <source>
        <dbReference type="EMBL" id="BDP41993.1"/>
    </source>
</evidence>
<evidence type="ECO:0000313" key="2">
    <source>
        <dbReference type="Proteomes" id="UP001064971"/>
    </source>
</evidence>
<gene>
    <name evidence="1" type="ORF">DAETH_19620</name>
</gene>
<dbReference type="EMBL" id="AP026560">
    <property type="protein sequence ID" value="BDP41993.1"/>
    <property type="molecule type" value="Genomic_DNA"/>
</dbReference>